<reference evidence="4 5" key="1">
    <citation type="submission" date="2013-04" db="EMBL/GenBank/DDBJ databases">
        <title>The Genome Sequence of Treponema maltophilum ATCC 51939.</title>
        <authorList>
            <consortium name="The Broad Institute Genomics Platform"/>
            <person name="Earl A."/>
            <person name="Ward D."/>
            <person name="Feldgarden M."/>
            <person name="Gevers D."/>
            <person name="Leonetti C."/>
            <person name="Blanton J.M."/>
            <person name="Dewhirst F.E."/>
            <person name="Izard J."/>
            <person name="Walker B."/>
            <person name="Young S."/>
            <person name="Zeng Q."/>
            <person name="Gargeya S."/>
            <person name="Fitzgerald M."/>
            <person name="Haas B."/>
            <person name="Abouelleil A."/>
            <person name="Allen A.W."/>
            <person name="Alvarado L."/>
            <person name="Arachchi H.M."/>
            <person name="Berlin A.M."/>
            <person name="Chapman S.B."/>
            <person name="Gainer-Dewar J."/>
            <person name="Goldberg J."/>
            <person name="Griggs A."/>
            <person name="Gujja S."/>
            <person name="Hansen M."/>
            <person name="Howarth C."/>
            <person name="Imamovic A."/>
            <person name="Ireland A."/>
            <person name="Larimer J."/>
            <person name="McCowan C."/>
            <person name="Murphy C."/>
            <person name="Pearson M."/>
            <person name="Poon T.W."/>
            <person name="Priest M."/>
            <person name="Roberts A."/>
            <person name="Saif S."/>
            <person name="Shea T."/>
            <person name="Sisk P."/>
            <person name="Sykes S."/>
            <person name="Wortman J."/>
            <person name="Nusbaum C."/>
            <person name="Birren B."/>
        </authorList>
    </citation>
    <scope>NUCLEOTIDE SEQUENCE [LARGE SCALE GENOMIC DNA]</scope>
    <source>
        <strain evidence="4 5">ATCC 51939</strain>
    </source>
</reference>
<dbReference type="InterPro" id="IPR052346">
    <property type="entry name" value="O-mannosyl-transferase_TMTC"/>
</dbReference>
<dbReference type="eggNOG" id="COG0457">
    <property type="taxonomic scope" value="Bacteria"/>
</dbReference>
<dbReference type="PATRIC" id="fig|1125699.3.peg.1886"/>
<dbReference type="RefSeq" id="WP_016526128.1">
    <property type="nucleotide sequence ID" value="NZ_KE332518.1"/>
</dbReference>
<dbReference type="InterPro" id="IPR011990">
    <property type="entry name" value="TPR-like_helical_dom_sf"/>
</dbReference>
<dbReference type="PROSITE" id="PS51147">
    <property type="entry name" value="PFTA"/>
    <property type="match status" value="1"/>
</dbReference>
<dbReference type="AlphaFoldDB" id="S3L3Z0"/>
<dbReference type="Pfam" id="PF13432">
    <property type="entry name" value="TPR_16"/>
    <property type="match status" value="1"/>
</dbReference>
<proteinExistence type="predicted"/>
<dbReference type="InterPro" id="IPR019734">
    <property type="entry name" value="TPR_rpt"/>
</dbReference>
<feature type="repeat" description="TPR" evidence="3">
    <location>
        <begin position="39"/>
        <end position="72"/>
    </location>
</feature>
<dbReference type="EMBL" id="ATFF01000006">
    <property type="protein sequence ID" value="EPF31519.1"/>
    <property type="molecule type" value="Genomic_DNA"/>
</dbReference>
<protein>
    <submittedName>
        <fullName evidence="4">Uncharacterized protein</fullName>
    </submittedName>
</protein>
<feature type="repeat" description="TPR" evidence="3">
    <location>
        <begin position="5"/>
        <end position="38"/>
    </location>
</feature>
<organism evidence="4 5">
    <name type="scientific">Treponema maltophilum ATCC 51939</name>
    <dbReference type="NCBI Taxonomy" id="1125699"/>
    <lineage>
        <taxon>Bacteria</taxon>
        <taxon>Pseudomonadati</taxon>
        <taxon>Spirochaetota</taxon>
        <taxon>Spirochaetia</taxon>
        <taxon>Spirochaetales</taxon>
        <taxon>Treponemataceae</taxon>
        <taxon>Treponema</taxon>
    </lineage>
</organism>
<evidence type="ECO:0000256" key="1">
    <source>
        <dbReference type="ARBA" id="ARBA00022737"/>
    </source>
</evidence>
<sequence>MTESPETLNTHAIELASKGNFAEAIACFKRAISMENSNYLLWYNLGVTYRDSGNLQAAKQVLLTAYKLDNTDEELLDSLTLVCFALDETDDAFEYCSENIEINPENPHAWNNLGVLYFARGEYRKAETAFEQAVSLYPHYYDALYNLRDTYAELGNTVGQAECARLMAQLRNKGNYPNA</sequence>
<evidence type="ECO:0000313" key="4">
    <source>
        <dbReference type="EMBL" id="EPF31519.1"/>
    </source>
</evidence>
<evidence type="ECO:0000256" key="3">
    <source>
        <dbReference type="PROSITE-ProRule" id="PRU00339"/>
    </source>
</evidence>
<keyword evidence="5" id="KW-1185">Reference proteome</keyword>
<dbReference type="PANTHER" id="PTHR44227:SF3">
    <property type="entry name" value="PROTEIN O-MANNOSYL-TRANSFERASE TMTC4"/>
    <property type="match status" value="1"/>
</dbReference>
<dbReference type="Proteomes" id="UP000014541">
    <property type="component" value="Unassembled WGS sequence"/>
</dbReference>
<dbReference type="STRING" id="1125699.HMPREF9194_01866"/>
<dbReference type="PROSITE" id="PS50293">
    <property type="entry name" value="TPR_REGION"/>
    <property type="match status" value="1"/>
</dbReference>
<dbReference type="PROSITE" id="PS50005">
    <property type="entry name" value="TPR"/>
    <property type="match status" value="3"/>
</dbReference>
<dbReference type="SMART" id="SM00028">
    <property type="entry name" value="TPR"/>
    <property type="match status" value="4"/>
</dbReference>
<dbReference type="Gene3D" id="1.25.40.10">
    <property type="entry name" value="Tetratricopeptide repeat domain"/>
    <property type="match status" value="1"/>
</dbReference>
<comment type="caution">
    <text evidence="4">The sequence shown here is derived from an EMBL/GenBank/DDBJ whole genome shotgun (WGS) entry which is preliminary data.</text>
</comment>
<keyword evidence="1" id="KW-0677">Repeat</keyword>
<dbReference type="GO" id="GO:0008318">
    <property type="term" value="F:protein prenyltransferase activity"/>
    <property type="evidence" value="ECO:0007669"/>
    <property type="project" value="InterPro"/>
</dbReference>
<accession>S3L3Z0</accession>
<dbReference type="InterPro" id="IPR002088">
    <property type="entry name" value="Prenyl_trans_a"/>
</dbReference>
<dbReference type="PANTHER" id="PTHR44227">
    <property type="match status" value="1"/>
</dbReference>
<name>S3L3Z0_TREMA</name>
<evidence type="ECO:0000256" key="2">
    <source>
        <dbReference type="ARBA" id="ARBA00022803"/>
    </source>
</evidence>
<dbReference type="Pfam" id="PF00515">
    <property type="entry name" value="TPR_1"/>
    <property type="match status" value="1"/>
</dbReference>
<dbReference type="OrthoDB" id="358982at2"/>
<dbReference type="SUPFAM" id="SSF48452">
    <property type="entry name" value="TPR-like"/>
    <property type="match status" value="1"/>
</dbReference>
<feature type="repeat" description="TPR" evidence="3">
    <location>
        <begin position="107"/>
        <end position="140"/>
    </location>
</feature>
<dbReference type="HOGENOM" id="CLU_003728_14_0_12"/>
<keyword evidence="2 3" id="KW-0802">TPR repeat</keyword>
<evidence type="ECO:0000313" key="5">
    <source>
        <dbReference type="Proteomes" id="UP000014541"/>
    </source>
</evidence>
<gene>
    <name evidence="4" type="ORF">HMPREF9194_01866</name>
</gene>